<evidence type="ECO:0000313" key="6">
    <source>
        <dbReference type="Proteomes" id="UP000292886"/>
    </source>
</evidence>
<dbReference type="OrthoDB" id="9795776at2"/>
<dbReference type="InterPro" id="IPR044946">
    <property type="entry name" value="Restrct_endonuc_typeI_TRD_sf"/>
</dbReference>
<dbReference type="InterPro" id="IPR000055">
    <property type="entry name" value="Restrct_endonuc_typeI_TRD"/>
</dbReference>
<dbReference type="GO" id="GO:0009307">
    <property type="term" value="P:DNA restriction-modification system"/>
    <property type="evidence" value="ECO:0007669"/>
    <property type="project" value="UniProtKB-KW"/>
</dbReference>
<dbReference type="REBASE" id="305229">
    <property type="entry name" value="S3.WspKH42IP"/>
</dbReference>
<gene>
    <name evidence="5" type="ORF">EQG49_04520</name>
</gene>
<dbReference type="GO" id="GO:0004519">
    <property type="term" value="F:endonuclease activity"/>
    <property type="evidence" value="ECO:0007669"/>
    <property type="project" value="UniProtKB-KW"/>
</dbReference>
<proteinExistence type="inferred from homology"/>
<evidence type="ECO:0000256" key="3">
    <source>
        <dbReference type="ARBA" id="ARBA00023125"/>
    </source>
</evidence>
<keyword evidence="5" id="KW-0378">Hydrolase</keyword>
<keyword evidence="6" id="KW-1185">Reference proteome</keyword>
<comment type="similarity">
    <text evidence="1">Belongs to the type-I restriction system S methylase family.</text>
</comment>
<keyword evidence="5" id="KW-0540">Nuclease</keyword>
<feature type="domain" description="Type I restriction modification DNA specificity" evidence="4">
    <location>
        <begin position="12"/>
        <end position="159"/>
    </location>
</feature>
<dbReference type="KEGG" id="wei:EQG49_04520"/>
<evidence type="ECO:0000313" key="5">
    <source>
        <dbReference type="EMBL" id="QBO35779.1"/>
    </source>
</evidence>
<accession>A0A4P6YSS1</accession>
<dbReference type="Proteomes" id="UP000292886">
    <property type="component" value="Chromosome"/>
</dbReference>
<dbReference type="RefSeq" id="WP_133362858.1">
    <property type="nucleotide sequence ID" value="NZ_CP037940.1"/>
</dbReference>
<dbReference type="InterPro" id="IPR052021">
    <property type="entry name" value="Type-I_RS_S_subunit"/>
</dbReference>
<keyword evidence="5" id="KW-0255">Endonuclease</keyword>
<protein>
    <submittedName>
        <fullName evidence="5">Restriction endonuclease subunit S</fullName>
    </submittedName>
</protein>
<dbReference type="Pfam" id="PF01420">
    <property type="entry name" value="Methylase_S"/>
    <property type="match status" value="1"/>
</dbReference>
<sequence>MFATSELHTGVLSDISDIVMGQSPKSDTYNNDAIGLPLLNGAADFKNGKIEAHKYTSDPKKVVRPGDYIFGVRATIGQTTKVFQEYATGRGTGSARPKEVYLDEYLFFALQDTFTWFSQTGSGSVYINISKSDFHSFELQIPDTNALLKFHESMKPLLDKTYQNNAEIADLEALRNALLPKLLSGEIQLN</sequence>
<dbReference type="CDD" id="cd17496">
    <property type="entry name" value="RMtype1_S_BliBORF2384P-TRD1-CR1_like"/>
    <property type="match status" value="1"/>
</dbReference>
<keyword evidence="2" id="KW-0680">Restriction system</keyword>
<dbReference type="PANTHER" id="PTHR30408:SF12">
    <property type="entry name" value="TYPE I RESTRICTION ENZYME MJAVIII SPECIFICITY SUBUNIT"/>
    <property type="match status" value="1"/>
</dbReference>
<keyword evidence="3" id="KW-0238">DNA-binding</keyword>
<reference evidence="6" key="1">
    <citation type="submission" date="2019-03" db="EMBL/GenBank/DDBJ databases">
        <title>Weissella sp. 26KH-42 Genome sequencing.</title>
        <authorList>
            <person name="Heo J."/>
            <person name="Kim S.-J."/>
            <person name="Kim J.-S."/>
            <person name="Hong S.-B."/>
            <person name="Kwon S.-W."/>
        </authorList>
    </citation>
    <scope>NUCLEOTIDE SEQUENCE [LARGE SCALE GENOMIC DNA]</scope>
    <source>
        <strain evidence="6">26KH-42</strain>
    </source>
</reference>
<dbReference type="EMBL" id="CP037940">
    <property type="protein sequence ID" value="QBO35779.1"/>
    <property type="molecule type" value="Genomic_DNA"/>
</dbReference>
<dbReference type="Gene3D" id="3.90.220.20">
    <property type="entry name" value="DNA methylase specificity domains"/>
    <property type="match status" value="1"/>
</dbReference>
<dbReference type="GO" id="GO:0003677">
    <property type="term" value="F:DNA binding"/>
    <property type="evidence" value="ECO:0007669"/>
    <property type="project" value="UniProtKB-KW"/>
</dbReference>
<evidence type="ECO:0000259" key="4">
    <source>
        <dbReference type="Pfam" id="PF01420"/>
    </source>
</evidence>
<evidence type="ECO:0000256" key="2">
    <source>
        <dbReference type="ARBA" id="ARBA00022747"/>
    </source>
</evidence>
<organism evidence="5 6">
    <name type="scientific">Periweissella cryptocerci</name>
    <dbReference type="NCBI Taxonomy" id="2506420"/>
    <lineage>
        <taxon>Bacteria</taxon>
        <taxon>Bacillati</taxon>
        <taxon>Bacillota</taxon>
        <taxon>Bacilli</taxon>
        <taxon>Lactobacillales</taxon>
        <taxon>Lactobacillaceae</taxon>
        <taxon>Periweissella</taxon>
    </lineage>
</organism>
<dbReference type="AlphaFoldDB" id="A0A4P6YSS1"/>
<evidence type="ECO:0000256" key="1">
    <source>
        <dbReference type="ARBA" id="ARBA00010923"/>
    </source>
</evidence>
<dbReference type="PANTHER" id="PTHR30408">
    <property type="entry name" value="TYPE-1 RESTRICTION ENZYME ECOKI SPECIFICITY PROTEIN"/>
    <property type="match status" value="1"/>
</dbReference>
<dbReference type="SUPFAM" id="SSF116734">
    <property type="entry name" value="DNA methylase specificity domain"/>
    <property type="match status" value="1"/>
</dbReference>
<name>A0A4P6YSS1_9LACO</name>